<dbReference type="Proteomes" id="UP001246473">
    <property type="component" value="Unassembled WGS sequence"/>
</dbReference>
<dbReference type="KEGG" id="bfn:OI25_7207"/>
<dbReference type="AlphaFoldDB" id="A0AAP5QI37"/>
<evidence type="ECO:0000313" key="1">
    <source>
        <dbReference type="EMBL" id="AJZ56672.1"/>
    </source>
</evidence>
<protein>
    <submittedName>
        <fullName evidence="2">Uncharacterized protein</fullName>
    </submittedName>
</protein>
<dbReference type="GeneID" id="66513555"/>
<proteinExistence type="predicted"/>
<name>A0AAP5QI37_9BURK</name>
<dbReference type="EMBL" id="JANSLM010000018">
    <property type="protein sequence ID" value="MDT8842629.1"/>
    <property type="molecule type" value="Genomic_DNA"/>
</dbReference>
<reference evidence="1 3" key="1">
    <citation type="journal article" date="2015" name="Genome Announc.">
        <title>Complete genome sequences for 59 burkholderia isolates, both pathogenic and near neighbor.</title>
        <authorList>
            <person name="Johnson S.L."/>
            <person name="Bishop-Lilly K.A."/>
            <person name="Ladner J.T."/>
            <person name="Daligault H.E."/>
            <person name="Davenport K.W."/>
            <person name="Jaissle J."/>
            <person name="Frey K.G."/>
            <person name="Koroleva G.I."/>
            <person name="Bruce D.C."/>
            <person name="Coyne S.R."/>
            <person name="Broomall S.M."/>
            <person name="Li P.E."/>
            <person name="Teshima H."/>
            <person name="Gibbons H.S."/>
            <person name="Palacios G.F."/>
            <person name="Rosenzweig C.N."/>
            <person name="Redden C.L."/>
            <person name="Xu Y."/>
            <person name="Minogue T.D."/>
            <person name="Chain P.S."/>
        </authorList>
    </citation>
    <scope>NUCLEOTIDE SEQUENCE [LARGE SCALE GENOMIC DNA]</scope>
    <source>
        <strain evidence="1 3">ATCC BAA-463</strain>
    </source>
</reference>
<evidence type="ECO:0000313" key="4">
    <source>
        <dbReference type="Proteomes" id="UP001246473"/>
    </source>
</evidence>
<accession>A0AAP5QI37</accession>
<evidence type="ECO:0000313" key="3">
    <source>
        <dbReference type="Proteomes" id="UP000032614"/>
    </source>
</evidence>
<gene>
    <name evidence="1" type="ORF">OI25_7207</name>
    <name evidence="2" type="ORF">ParKJ_34905</name>
</gene>
<sequence>MNLPHMSSQTEAQLDALAKRLADCLWLGHGDSHSADEGLEDQTHLIAAIRDIYSPAEVTAFVSSFRGYNDLLAQMRTPDPMAFDLALIERCKATDSAAARALRHIARETVHVNWRRMLTARIRTAAEVQALSSAFTENVQEIAGWLVKPDATVFLDEVEAERGVMADEYERDSRALKQRLGVLGVGRQAADADHGGRASAAGAVVGEVARTAVRVTLWEVMRRAIFGR</sequence>
<dbReference type="RefSeq" id="WP_106355664.1">
    <property type="nucleotide sequence ID" value="NZ_CP010025.1"/>
</dbReference>
<dbReference type="Proteomes" id="UP000032614">
    <property type="component" value="Chromosome 3"/>
</dbReference>
<reference evidence="2" key="2">
    <citation type="submission" date="2022-08" db="EMBL/GenBank/DDBJ databases">
        <authorList>
            <person name="Kim S.-J."/>
        </authorList>
    </citation>
    <scope>NUCLEOTIDE SEQUENCE</scope>
    <source>
        <strain evidence="2">KJ</strain>
    </source>
</reference>
<evidence type="ECO:0000313" key="2">
    <source>
        <dbReference type="EMBL" id="MDT8842629.1"/>
    </source>
</evidence>
<dbReference type="EMBL" id="CP010025">
    <property type="protein sequence ID" value="AJZ56672.1"/>
    <property type="molecule type" value="Genomic_DNA"/>
</dbReference>
<organism evidence="2 4">
    <name type="scientific">Paraburkholderia fungorum</name>
    <dbReference type="NCBI Taxonomy" id="134537"/>
    <lineage>
        <taxon>Bacteria</taxon>
        <taxon>Pseudomonadati</taxon>
        <taxon>Pseudomonadota</taxon>
        <taxon>Betaproteobacteria</taxon>
        <taxon>Burkholderiales</taxon>
        <taxon>Burkholderiaceae</taxon>
        <taxon>Paraburkholderia</taxon>
    </lineage>
</organism>